<comment type="caution">
    <text evidence="3">The sequence shown here is derived from an EMBL/GenBank/DDBJ whole genome shotgun (WGS) entry which is preliminary data.</text>
</comment>
<proteinExistence type="inferred from homology"/>
<accession>A0A4R5PI83</accession>
<dbReference type="PANTHER" id="PTHR44169">
    <property type="entry name" value="NADPH-DEPENDENT 1-ACYLDIHYDROXYACETONE PHOSPHATE REDUCTASE"/>
    <property type="match status" value="1"/>
</dbReference>
<dbReference type="CDD" id="cd05374">
    <property type="entry name" value="17beta-HSD-like_SDR_c"/>
    <property type="match status" value="1"/>
</dbReference>
<dbReference type="Pfam" id="PF00106">
    <property type="entry name" value="adh_short"/>
    <property type="match status" value="1"/>
</dbReference>
<keyword evidence="4" id="KW-1185">Reference proteome</keyword>
<keyword evidence="2" id="KW-0560">Oxidoreductase</keyword>
<dbReference type="SUPFAM" id="SSF51735">
    <property type="entry name" value="NAD(P)-binding Rossmann-fold domains"/>
    <property type="match status" value="1"/>
</dbReference>
<organism evidence="3 4">
    <name type="scientific">Pseudohoeflea suaedae</name>
    <dbReference type="NCBI Taxonomy" id="877384"/>
    <lineage>
        <taxon>Bacteria</taxon>
        <taxon>Pseudomonadati</taxon>
        <taxon>Pseudomonadota</taxon>
        <taxon>Alphaproteobacteria</taxon>
        <taxon>Hyphomicrobiales</taxon>
        <taxon>Rhizobiaceae</taxon>
        <taxon>Pseudohoeflea</taxon>
    </lineage>
</organism>
<dbReference type="OrthoDB" id="9793825at2"/>
<reference evidence="3 4" key="1">
    <citation type="journal article" date="2013" name="Int. J. Syst. Evol. Microbiol.">
        <title>Hoeflea suaedae sp. nov., an endophytic bacterium isolated from the root of the halophyte Suaeda maritima.</title>
        <authorList>
            <person name="Chung E.J."/>
            <person name="Park J.A."/>
            <person name="Pramanik P."/>
            <person name="Bibi F."/>
            <person name="Jeon C.O."/>
            <person name="Chung Y.R."/>
        </authorList>
    </citation>
    <scope>NUCLEOTIDE SEQUENCE [LARGE SCALE GENOMIC DNA]</scope>
    <source>
        <strain evidence="3 4">YC6898</strain>
    </source>
</reference>
<evidence type="ECO:0000313" key="4">
    <source>
        <dbReference type="Proteomes" id="UP000295131"/>
    </source>
</evidence>
<dbReference type="RefSeq" id="WP_133285126.1">
    <property type="nucleotide sequence ID" value="NZ_SMSI01000003.1"/>
</dbReference>
<dbReference type="Proteomes" id="UP000295131">
    <property type="component" value="Unassembled WGS sequence"/>
</dbReference>
<evidence type="ECO:0000256" key="2">
    <source>
        <dbReference type="ARBA" id="ARBA00023002"/>
    </source>
</evidence>
<protein>
    <submittedName>
        <fullName evidence="3">SDR family oxidoreductase</fullName>
    </submittedName>
</protein>
<evidence type="ECO:0000313" key="3">
    <source>
        <dbReference type="EMBL" id="TDH34841.1"/>
    </source>
</evidence>
<comment type="similarity">
    <text evidence="1">Belongs to the short-chain dehydrogenases/reductases (SDR) family.</text>
</comment>
<dbReference type="PANTHER" id="PTHR44169:SF6">
    <property type="entry name" value="NADPH-DEPENDENT 1-ACYLDIHYDROXYACETONE PHOSPHATE REDUCTASE"/>
    <property type="match status" value="1"/>
</dbReference>
<dbReference type="AlphaFoldDB" id="A0A4R5PI83"/>
<name>A0A4R5PI83_9HYPH</name>
<dbReference type="InterPro" id="IPR002347">
    <property type="entry name" value="SDR_fam"/>
</dbReference>
<dbReference type="PRINTS" id="PR00081">
    <property type="entry name" value="GDHRDH"/>
</dbReference>
<dbReference type="InterPro" id="IPR020904">
    <property type="entry name" value="Sc_DH/Rdtase_CS"/>
</dbReference>
<dbReference type="EMBL" id="SMSI01000003">
    <property type="protein sequence ID" value="TDH34841.1"/>
    <property type="molecule type" value="Genomic_DNA"/>
</dbReference>
<sequence>MYDRSGQKVVLITGCSSGIGAHCARRLMQDGWKVIASARKPDDIAALRQAGIEAFELDYADTGSIASFFDRAMEATGGRCDALYNNGAVSQLGAVEDLSTDALRHQFEVNFFGYHELTRHVLPVMRKQGHGRIVHCSSILGRVPVRWSGAYNASKFALEGLALTQRMELEGSGIRVSLIEPGPIASNIATNALEYFLANVDQDTSPYGTEYVKRISILKGDAKSKRRKDGPETVYKALRHALTSQRPRAHYPVTTKAKLGILAQRLLPSGLLYKLLIRSQ</sequence>
<dbReference type="InterPro" id="IPR036291">
    <property type="entry name" value="NAD(P)-bd_dom_sf"/>
</dbReference>
<dbReference type="PROSITE" id="PS00061">
    <property type="entry name" value="ADH_SHORT"/>
    <property type="match status" value="1"/>
</dbReference>
<dbReference type="Gene3D" id="3.40.50.720">
    <property type="entry name" value="NAD(P)-binding Rossmann-like Domain"/>
    <property type="match status" value="1"/>
</dbReference>
<dbReference type="GO" id="GO:0016491">
    <property type="term" value="F:oxidoreductase activity"/>
    <property type="evidence" value="ECO:0007669"/>
    <property type="project" value="UniProtKB-KW"/>
</dbReference>
<dbReference type="NCBIfam" id="NF004649">
    <property type="entry name" value="PRK05993.1"/>
    <property type="match status" value="1"/>
</dbReference>
<gene>
    <name evidence="3" type="ORF">E2A64_13940</name>
</gene>
<evidence type="ECO:0000256" key="1">
    <source>
        <dbReference type="ARBA" id="ARBA00006484"/>
    </source>
</evidence>